<dbReference type="STRING" id="1194083.BN12_350013"/>
<dbReference type="PANTHER" id="PTHR45663:SF11">
    <property type="entry name" value="GEO12009P1"/>
    <property type="match status" value="1"/>
</dbReference>
<dbReference type="EMBL" id="CAJB01000279">
    <property type="protein sequence ID" value="CCH78807.1"/>
    <property type="molecule type" value="Genomic_DNA"/>
</dbReference>
<dbReference type="AlphaFoldDB" id="A0A077M158"/>
<organism evidence="3 4">
    <name type="scientific">Nostocoides japonicum T1-X7</name>
    <dbReference type="NCBI Taxonomy" id="1194083"/>
    <lineage>
        <taxon>Bacteria</taxon>
        <taxon>Bacillati</taxon>
        <taxon>Actinomycetota</taxon>
        <taxon>Actinomycetes</taxon>
        <taxon>Micrococcales</taxon>
        <taxon>Intrasporangiaceae</taxon>
        <taxon>Nostocoides</taxon>
    </lineage>
</organism>
<evidence type="ECO:0000256" key="1">
    <source>
        <dbReference type="ARBA" id="ARBA00023284"/>
    </source>
</evidence>
<evidence type="ECO:0000313" key="3">
    <source>
        <dbReference type="EMBL" id="CCH78807.1"/>
    </source>
</evidence>
<dbReference type="Gene3D" id="3.40.30.10">
    <property type="entry name" value="Glutaredoxin"/>
    <property type="match status" value="1"/>
</dbReference>
<dbReference type="SUPFAM" id="SSF48452">
    <property type="entry name" value="TPR-like"/>
    <property type="match status" value="1"/>
</dbReference>
<dbReference type="Gene3D" id="1.25.40.10">
    <property type="entry name" value="Tetratricopeptide repeat domain"/>
    <property type="match status" value="1"/>
</dbReference>
<proteinExistence type="predicted"/>
<keyword evidence="1" id="KW-0676">Redox-active center</keyword>
<dbReference type="CDD" id="cd02956">
    <property type="entry name" value="ybbN"/>
    <property type="match status" value="1"/>
</dbReference>
<dbReference type="GO" id="GO:0005829">
    <property type="term" value="C:cytosol"/>
    <property type="evidence" value="ECO:0007669"/>
    <property type="project" value="TreeGrafter"/>
</dbReference>
<reference evidence="3 4" key="1">
    <citation type="journal article" date="2013" name="ISME J.">
        <title>A metabolic model for members of the genus Tetrasphaera involved in enhanced biological phosphorus removal.</title>
        <authorList>
            <person name="Kristiansen R."/>
            <person name="Nguyen H.T.T."/>
            <person name="Saunders A.M."/>
            <person name="Nielsen J.L."/>
            <person name="Wimmer R."/>
            <person name="Le V.Q."/>
            <person name="McIlroy S.J."/>
            <person name="Petrovski S."/>
            <person name="Seviour R.J."/>
            <person name="Calteau A."/>
            <person name="Nielsen K.L."/>
            <person name="Nielsen P.H."/>
        </authorList>
    </citation>
    <scope>NUCLEOTIDE SEQUENCE [LARGE SCALE GENOMIC DNA]</scope>
    <source>
        <strain evidence="3 4">T1-X7</strain>
    </source>
</reference>
<evidence type="ECO:0000256" key="2">
    <source>
        <dbReference type="SAM" id="MobiDB-lite"/>
    </source>
</evidence>
<gene>
    <name evidence="3" type="ORF">BN12_350013</name>
</gene>
<accession>A0A077M158</accession>
<protein>
    <submittedName>
        <fullName evidence="3">Putative thioredoxin</fullName>
    </submittedName>
</protein>
<comment type="caution">
    <text evidence="3">The sequence shown here is derived from an EMBL/GenBank/DDBJ whole genome shotgun (WGS) entry which is preliminary data.</text>
</comment>
<dbReference type="GO" id="GO:0045454">
    <property type="term" value="P:cell redox homeostasis"/>
    <property type="evidence" value="ECO:0007669"/>
    <property type="project" value="TreeGrafter"/>
</dbReference>
<keyword evidence="4" id="KW-1185">Reference proteome</keyword>
<dbReference type="Pfam" id="PF14561">
    <property type="entry name" value="TPR_20"/>
    <property type="match status" value="1"/>
</dbReference>
<feature type="compositionally biased region" description="Low complexity" evidence="2">
    <location>
        <begin position="18"/>
        <end position="27"/>
    </location>
</feature>
<dbReference type="OrthoDB" id="5181746at2"/>
<sequence>MTQEPIAGSAGRGAVDLSGLSASSPSGSVGGGRSAIPEGLVVEGTDATFTTVVNGTLRVPAVVVIWSPRLPQTADYVDVVTRVAASLDGRLQVVTVDADANPGITRAFQVQSVPVTIGLVQGQPVPLFAGALPESEVRATFDQLLAVAVQHGVAGRLDLGPVPGGDDELALPPLHQKAFDAIEAGDLEGAAAAYEQALAENPADAEAEAGLAQVALLRRTATLDLDAARAAAAADPTDIDAALDIADLDLLGGHVEDAFSRLVDLVRTTSGDDRDRVRARLLELFAVVGNHDERVRRGRTALMSALF</sequence>
<dbReference type="InterPro" id="IPR036249">
    <property type="entry name" value="Thioredoxin-like_sf"/>
</dbReference>
<dbReference type="InterPro" id="IPR011990">
    <property type="entry name" value="TPR-like_helical_dom_sf"/>
</dbReference>
<dbReference type="GO" id="GO:0015035">
    <property type="term" value="F:protein-disulfide reductase activity"/>
    <property type="evidence" value="ECO:0007669"/>
    <property type="project" value="TreeGrafter"/>
</dbReference>
<dbReference type="SUPFAM" id="SSF52833">
    <property type="entry name" value="Thioredoxin-like"/>
    <property type="match status" value="1"/>
</dbReference>
<dbReference type="PANTHER" id="PTHR45663">
    <property type="entry name" value="GEO12009P1"/>
    <property type="match status" value="1"/>
</dbReference>
<name>A0A077M158_9MICO</name>
<evidence type="ECO:0000313" key="4">
    <source>
        <dbReference type="Proteomes" id="UP000035721"/>
    </source>
</evidence>
<dbReference type="RefSeq" id="WP_048550961.1">
    <property type="nucleotide sequence ID" value="NZ_HF570958.1"/>
</dbReference>
<dbReference type="Proteomes" id="UP000035721">
    <property type="component" value="Unassembled WGS sequence"/>
</dbReference>
<feature type="region of interest" description="Disordered" evidence="2">
    <location>
        <begin position="1"/>
        <end position="33"/>
    </location>
</feature>